<protein>
    <submittedName>
        <fullName evidence="2">Uncharacterized protein</fullName>
    </submittedName>
</protein>
<evidence type="ECO:0000313" key="1">
    <source>
        <dbReference type="EMBL" id="CAF1502955.1"/>
    </source>
</evidence>
<gene>
    <name evidence="1" type="ORF">EDS130_LOCUS42749</name>
    <name evidence="2" type="ORF">XAT740_LOCUS42659</name>
</gene>
<dbReference type="AlphaFoldDB" id="A0A815WYL0"/>
<proteinExistence type="predicted"/>
<reference evidence="2" key="1">
    <citation type="submission" date="2021-02" db="EMBL/GenBank/DDBJ databases">
        <authorList>
            <person name="Nowell W R."/>
        </authorList>
    </citation>
    <scope>NUCLEOTIDE SEQUENCE</scope>
</reference>
<evidence type="ECO:0000313" key="2">
    <source>
        <dbReference type="EMBL" id="CAF1547892.1"/>
    </source>
</evidence>
<dbReference type="EMBL" id="CAJNOJ010000644">
    <property type="protein sequence ID" value="CAF1502955.1"/>
    <property type="molecule type" value="Genomic_DNA"/>
</dbReference>
<comment type="caution">
    <text evidence="2">The sequence shown here is derived from an EMBL/GenBank/DDBJ whole genome shotgun (WGS) entry which is preliminary data.</text>
</comment>
<evidence type="ECO:0000313" key="3">
    <source>
        <dbReference type="Proteomes" id="UP000663828"/>
    </source>
</evidence>
<organism evidence="2 3">
    <name type="scientific">Adineta ricciae</name>
    <name type="common">Rotifer</name>
    <dbReference type="NCBI Taxonomy" id="249248"/>
    <lineage>
        <taxon>Eukaryota</taxon>
        <taxon>Metazoa</taxon>
        <taxon>Spiralia</taxon>
        <taxon>Gnathifera</taxon>
        <taxon>Rotifera</taxon>
        <taxon>Eurotatoria</taxon>
        <taxon>Bdelloidea</taxon>
        <taxon>Adinetida</taxon>
        <taxon>Adinetidae</taxon>
        <taxon>Adineta</taxon>
    </lineage>
</organism>
<dbReference type="InterPro" id="IPR012337">
    <property type="entry name" value="RNaseH-like_sf"/>
</dbReference>
<name>A0A815WYL0_ADIRI</name>
<dbReference type="EMBL" id="CAJNOR010005144">
    <property type="protein sequence ID" value="CAF1547892.1"/>
    <property type="molecule type" value="Genomic_DNA"/>
</dbReference>
<dbReference type="Proteomes" id="UP000663852">
    <property type="component" value="Unassembled WGS sequence"/>
</dbReference>
<sequence>MSSPEILSPVSTSCIGNSTSRGSQIALADSSSPSPQSFDKAKRAEIQSMLKTRPNEYIIIENTGKHTSNCWTLFEFPAINNINGDAGRINGFVSCRKCFGIYSFISNSTRFLNQYDCEGSKERNKRLASNGTLLSRRCLTTFFSGQPPILKTSEILKIKDLQAEWKCICIGARHDCIDVVAAHVFKLAGQHRVQIGEELVEPLASDAVAFCPYLRSDSIHQIFDLGIAAALVNDEFEYRSYDLCCSPFEEDDKTAARVVVALGKVLERFNINDLSLLKFVMDRESTDENATDSRDLFSCNALHDDISKTKVKYLPHSAREVLKVLNSCKNLVKYAKLNGLSEDIQSAGDVSLCQSSKIRWLSIMKLLESIDRSFKETKKILLEKKKLLVINRLIIEHPVYLLRPFKHIIVIAQKGKDPSLYLVLICVMASRKTLSSFEDLIDFNKENDAHDNVSATKKESDDDQDDTEAEQSDGIRFFRLRLLELLKNMFVLEPIHYVAAFLHPRYRYLHRCSNDQINSCKSHIRREFKQIADREKIKRLFSIREKDPASQREVREEPPPKKRKELAMNMKAGTTATNATNLMIRKKSTSICQCIPIPS</sequence>
<accession>A0A815WYL0</accession>
<dbReference type="Proteomes" id="UP000663828">
    <property type="component" value="Unassembled WGS sequence"/>
</dbReference>
<dbReference type="SUPFAM" id="SSF53098">
    <property type="entry name" value="Ribonuclease H-like"/>
    <property type="match status" value="1"/>
</dbReference>
<keyword evidence="3" id="KW-1185">Reference proteome</keyword>